<name>A0ACB5T0A9_AMBMO</name>
<reference evidence="1" key="1">
    <citation type="submission" date="2023-04" db="EMBL/GenBank/DDBJ databases">
        <title>Ambrosiozyma monospora NBRC 10751.</title>
        <authorList>
            <person name="Ichikawa N."/>
            <person name="Sato H."/>
            <person name="Tonouchi N."/>
        </authorList>
    </citation>
    <scope>NUCLEOTIDE SEQUENCE</scope>
    <source>
        <strain evidence="1">NBRC 10751</strain>
    </source>
</reference>
<evidence type="ECO:0000313" key="2">
    <source>
        <dbReference type="Proteomes" id="UP001165064"/>
    </source>
</evidence>
<dbReference type="EMBL" id="BSXS01002097">
    <property type="protein sequence ID" value="GME78201.1"/>
    <property type="molecule type" value="Genomic_DNA"/>
</dbReference>
<proteinExistence type="predicted"/>
<keyword evidence="2" id="KW-1185">Reference proteome</keyword>
<dbReference type="Proteomes" id="UP001165064">
    <property type="component" value="Unassembled WGS sequence"/>
</dbReference>
<sequence>MAIIKFVNGLLDPLQKGQFAMSLHKCAEILKLPSYFVEVRHMGTHEFMLSLEMLRLAARNALVWLEDNYWKEAIQEDKEDDQDEEAEEEDEDIRQGKVALAELRRSMKIIRNIRRDDVHKVFKVGDSTETGLKYWKAMEFIKGFDRRQLINFLIMNNCLVVKGKLSEKQINGIRILYKPVLEYLGPEVVHDLFDAFLQIVNRDQYAHYDADLDLMIMFGEPNLFIAKDKSQVEQMESWLFYFLSNSLRFDNQVDFVNKETAEGVFKQLAKFFTGVSIRLMKVFLLQNEKLLKNLKITGKVSSLISTMDKCYVSPPEKPSTRKRSLEDVIDPVDKKDNEDKKPKLEEASTQNRLFLFEPYDDWKPTPFGVCIE</sequence>
<comment type="caution">
    <text evidence="1">The sequence shown here is derived from an EMBL/GenBank/DDBJ whole genome shotgun (WGS) entry which is preliminary data.</text>
</comment>
<protein>
    <submittedName>
        <fullName evidence="1">Unnamed protein product</fullName>
    </submittedName>
</protein>
<accession>A0ACB5T0A9</accession>
<organism evidence="1 2">
    <name type="scientific">Ambrosiozyma monospora</name>
    <name type="common">Yeast</name>
    <name type="synonym">Endomycopsis monosporus</name>
    <dbReference type="NCBI Taxonomy" id="43982"/>
    <lineage>
        <taxon>Eukaryota</taxon>
        <taxon>Fungi</taxon>
        <taxon>Dikarya</taxon>
        <taxon>Ascomycota</taxon>
        <taxon>Saccharomycotina</taxon>
        <taxon>Pichiomycetes</taxon>
        <taxon>Pichiales</taxon>
        <taxon>Pichiaceae</taxon>
        <taxon>Ambrosiozyma</taxon>
    </lineage>
</organism>
<evidence type="ECO:0000313" key="1">
    <source>
        <dbReference type="EMBL" id="GME78201.1"/>
    </source>
</evidence>
<gene>
    <name evidence="1" type="ORF">Amon02_000334600</name>
</gene>